<dbReference type="EMBL" id="JAGETX010000021">
    <property type="protein sequence ID" value="MBO3272969.1"/>
    <property type="molecule type" value="Genomic_DNA"/>
</dbReference>
<gene>
    <name evidence="2" type="ORF">J4D97_20130</name>
</gene>
<comment type="caution">
    <text evidence="2">The sequence shown here is derived from an EMBL/GenBank/DDBJ whole genome shotgun (WGS) entry which is preliminary data.</text>
</comment>
<organism evidence="2 3">
    <name type="scientific">Hymenobacter defluvii</name>
    <dbReference type="NCBI Taxonomy" id="2054411"/>
    <lineage>
        <taxon>Bacteria</taxon>
        <taxon>Pseudomonadati</taxon>
        <taxon>Bacteroidota</taxon>
        <taxon>Cytophagia</taxon>
        <taxon>Cytophagales</taxon>
        <taxon>Hymenobacteraceae</taxon>
        <taxon>Hymenobacter</taxon>
    </lineage>
</organism>
<name>A0ABS3TK35_9BACT</name>
<dbReference type="Proteomes" id="UP000670527">
    <property type="component" value="Unassembled WGS sequence"/>
</dbReference>
<reference evidence="2 3" key="1">
    <citation type="submission" date="2021-03" db="EMBL/GenBank/DDBJ databases">
        <authorList>
            <person name="Kim M.K."/>
        </authorList>
    </citation>
    <scope>NUCLEOTIDE SEQUENCE [LARGE SCALE GENOMIC DNA]</scope>
    <source>
        <strain evidence="2 3">BT507</strain>
    </source>
</reference>
<accession>A0ABS3TK35</accession>
<evidence type="ECO:0000259" key="1">
    <source>
        <dbReference type="Pfam" id="PF20247"/>
    </source>
</evidence>
<proteinExistence type="predicted"/>
<keyword evidence="3" id="KW-1185">Reference proteome</keyword>
<sequence>MNHFDLKGAFNALQKQMSLKLTANRQLVSHAPTMGDVTEESWRLWLQEYLPKRYCVSKAFVVDHNGYMSDQIDLVIHDRQYSPFVWTVNGADHIPAESVYAVFEVKQNLDKAMLEYAANKIKTVRLLNRTNAPVYHADGCITDPREPFNIIGGILTLDSTWSDPFGEPFIKAVDALEPRSHIDIGCVLDKGGFNIYYNADSGHTREISTPEEALIYFFLRLLSRLQRLGTVPAIDIEQYARALDSI</sequence>
<dbReference type="RefSeq" id="WP_208309134.1">
    <property type="nucleotide sequence ID" value="NZ_JAGETX010000021.1"/>
</dbReference>
<protein>
    <recommendedName>
        <fullName evidence="1">DUF6602 domain-containing protein</fullName>
    </recommendedName>
</protein>
<dbReference type="InterPro" id="IPR046537">
    <property type="entry name" value="DUF6602"/>
</dbReference>
<evidence type="ECO:0000313" key="2">
    <source>
        <dbReference type="EMBL" id="MBO3272969.1"/>
    </source>
</evidence>
<dbReference type="Pfam" id="PF20247">
    <property type="entry name" value="DUF6602"/>
    <property type="match status" value="1"/>
</dbReference>
<feature type="domain" description="DUF6602" evidence="1">
    <location>
        <begin position="24"/>
        <end position="125"/>
    </location>
</feature>
<evidence type="ECO:0000313" key="3">
    <source>
        <dbReference type="Proteomes" id="UP000670527"/>
    </source>
</evidence>
<dbReference type="CDD" id="cd21411">
    <property type="entry name" value="NucC"/>
    <property type="match status" value="1"/>
</dbReference>